<gene>
    <name evidence="2" type="ORF">HND93_08705</name>
</gene>
<sequence>MTPDFAANAPVADTATLVAARRMAAAVPLWTGCGRAAALIGLEPGVLLHAGPAFRDPAAVCAPILNAAASALVFEGLADGFVTARAMVRNGAVTLRPAQDLGVVTPLASVVSASTWLQVVADPRTPGVRAYSPLNEGAGPALRFGLAGPAVVERLVLLRDVVGTALATALAEPVALCSIARIALAEGDELHARTGAATLRLVELLRPRLAGHGEALAFLDGAGQFFLNLWMAACKAMMMAGDGVPGAALVTAAGGNGVEFGLRLSGGQGWTSAPAGVPEGPDAGPPGAPKRPRLPAIGDSAVVDAMGFGALALDAAPALRADLGAAADSVPADLGARLLLIDHPVLGRRVGLDARAVVAGGAAAPVCLGALDLAGEAGIVGRGIAWQPTACHREAVAAL</sequence>
<dbReference type="InterPro" id="IPR009499">
    <property type="entry name" value="AllG-like"/>
</dbReference>
<dbReference type="RefSeq" id="WP_180281554.1">
    <property type="nucleotide sequence ID" value="NZ_JABFDB010000004.1"/>
</dbReference>
<evidence type="ECO:0000256" key="1">
    <source>
        <dbReference type="SAM" id="MobiDB-lite"/>
    </source>
</evidence>
<dbReference type="Gene3D" id="3.90.1700.10">
    <property type="entry name" value="v583 domain like"/>
    <property type="match status" value="1"/>
</dbReference>
<dbReference type="Pfam" id="PF06545">
    <property type="entry name" value="AllG"/>
    <property type="match status" value="1"/>
</dbReference>
<dbReference type="Proteomes" id="UP000584642">
    <property type="component" value="Unassembled WGS sequence"/>
</dbReference>
<dbReference type="Gene3D" id="3.90.1710.10">
    <property type="entry name" value="Enterococcus faecalis V583 domain"/>
    <property type="match status" value="1"/>
</dbReference>
<feature type="compositionally biased region" description="Low complexity" evidence="1">
    <location>
        <begin position="273"/>
        <end position="282"/>
    </location>
</feature>
<evidence type="ECO:0000313" key="3">
    <source>
        <dbReference type="Proteomes" id="UP000584642"/>
    </source>
</evidence>
<organism evidence="2 3">
    <name type="scientific">Azospirillum oleiclasticum</name>
    <dbReference type="NCBI Taxonomy" id="2735135"/>
    <lineage>
        <taxon>Bacteria</taxon>
        <taxon>Pseudomonadati</taxon>
        <taxon>Pseudomonadota</taxon>
        <taxon>Alphaproteobacteria</taxon>
        <taxon>Rhodospirillales</taxon>
        <taxon>Azospirillaceae</taxon>
        <taxon>Azospirillum</taxon>
    </lineage>
</organism>
<comment type="caution">
    <text evidence="2">The sequence shown here is derived from an EMBL/GenBank/DDBJ whole genome shotgun (WGS) entry which is preliminary data.</text>
</comment>
<dbReference type="Gene3D" id="1.10.10.660">
    <property type="entry name" value="conserved protein of unknown function from Enterococcus faecalis V583"/>
    <property type="match status" value="1"/>
</dbReference>
<feature type="region of interest" description="Disordered" evidence="1">
    <location>
        <begin position="271"/>
        <end position="293"/>
    </location>
</feature>
<dbReference type="InterPro" id="IPR024033">
    <property type="entry name" value="OXTCase_su_AllG_h-dom"/>
</dbReference>
<evidence type="ECO:0000313" key="2">
    <source>
        <dbReference type="EMBL" id="NYZ19790.1"/>
    </source>
</evidence>
<keyword evidence="3" id="KW-1185">Reference proteome</keyword>
<protein>
    <submittedName>
        <fullName evidence="2">DUF1116 domain-containing protein</fullName>
    </submittedName>
</protein>
<name>A0ABX2TAT2_9PROT</name>
<dbReference type="EMBL" id="JABFDB010000004">
    <property type="protein sequence ID" value="NYZ19790.1"/>
    <property type="molecule type" value="Genomic_DNA"/>
</dbReference>
<reference evidence="2 3" key="1">
    <citation type="submission" date="2020-05" db="EMBL/GenBank/DDBJ databases">
        <title>Azospirillum oleiclasticum sp. nov, a nitrogen-fixing and heavy crude oil-emulsifying bacterium isolated from the crude oil of Yumen Oilfield.</title>
        <authorList>
            <person name="Wu D."/>
            <person name="Cai M."/>
            <person name="Zhang X."/>
        </authorList>
    </citation>
    <scope>NUCLEOTIDE SEQUENCE [LARGE SCALE GENOMIC DNA]</scope>
    <source>
        <strain evidence="2 3">ROY-1-1-2</strain>
    </source>
</reference>
<accession>A0ABX2TAT2</accession>
<proteinExistence type="predicted"/>